<proteinExistence type="predicted"/>
<dbReference type="PANTHER" id="PTHR43215:SF14">
    <property type="entry name" value="RADIAL SPOKE HEAD 1 HOMOLOG"/>
    <property type="match status" value="1"/>
</dbReference>
<dbReference type="SUPFAM" id="SSF82185">
    <property type="entry name" value="Histone H3 K4-specific methyltransferase SET7/9 N-terminal domain"/>
    <property type="match status" value="2"/>
</dbReference>
<dbReference type="Pfam" id="PF02493">
    <property type="entry name" value="MORN"/>
    <property type="match status" value="7"/>
</dbReference>
<dbReference type="Gene3D" id="2.20.110.10">
    <property type="entry name" value="Histone H3 K4-specific methyltransferase SET7/9 N-terminal domain"/>
    <property type="match status" value="3"/>
</dbReference>
<gene>
    <name evidence="3" type="ORF">METZ01_LOCUS335279</name>
</gene>
<evidence type="ECO:0000313" key="3">
    <source>
        <dbReference type="EMBL" id="SVC82425.1"/>
    </source>
</evidence>
<feature type="compositionally biased region" description="Basic and acidic residues" evidence="2">
    <location>
        <begin position="258"/>
        <end position="267"/>
    </location>
</feature>
<evidence type="ECO:0000256" key="2">
    <source>
        <dbReference type="SAM" id="MobiDB-lite"/>
    </source>
</evidence>
<feature type="region of interest" description="Disordered" evidence="2">
    <location>
        <begin position="258"/>
        <end position="334"/>
    </location>
</feature>
<dbReference type="EMBL" id="UINC01113059">
    <property type="protein sequence ID" value="SVC82425.1"/>
    <property type="molecule type" value="Genomic_DNA"/>
</dbReference>
<dbReference type="InterPro" id="IPR003409">
    <property type="entry name" value="MORN"/>
</dbReference>
<feature type="non-terminal residue" evidence="3">
    <location>
        <position position="334"/>
    </location>
</feature>
<protein>
    <submittedName>
        <fullName evidence="3">Uncharacterized protein</fullName>
    </submittedName>
</protein>
<feature type="non-terminal residue" evidence="3">
    <location>
        <position position="1"/>
    </location>
</feature>
<organism evidence="3">
    <name type="scientific">marine metagenome</name>
    <dbReference type="NCBI Taxonomy" id="408172"/>
    <lineage>
        <taxon>unclassified sequences</taxon>
        <taxon>metagenomes</taxon>
        <taxon>ecological metagenomes</taxon>
    </lineage>
</organism>
<name>A0A382QC23_9ZZZZ</name>
<dbReference type="PANTHER" id="PTHR43215">
    <property type="entry name" value="RADIAL SPOKE HEAD 1 HOMOLOG"/>
    <property type="match status" value="1"/>
</dbReference>
<dbReference type="SMART" id="SM00698">
    <property type="entry name" value="MORN"/>
    <property type="match status" value="6"/>
</dbReference>
<sequence>ILSLLLLSSPLFGQSINNYLKTKMTEMLSFISKNCGKIEGIHPSQDPCNYNLKIRLPKIEIKSAEEIKSIGNYSFYFQAIYQYAKETILIDDKYFDQDNPKTWENKLGLIMHELYHHIQHVNDDLYKNYKCHSDIETPAYKVQLAYKTIELDEKLSVMGSFLLEVDEKMFLVQGVKCINETHYKWYKGEYKEGKYNGQGTFNYPFGTIYEGEWKDGKKHGQGTLTSHSGDKYVGEFKYGERSGQGTYTWSNGDKYEGEWKDEKKHGQGTETFPDGGKYDGEFKDGKKNGQGTFTYPDGGKYVGRWKDDKRNGQGTYTYPDGGKYVGRWKDDKRN</sequence>
<dbReference type="AlphaFoldDB" id="A0A382QC23"/>
<feature type="compositionally biased region" description="Basic and acidic residues" evidence="2">
    <location>
        <begin position="276"/>
        <end position="287"/>
    </location>
</feature>
<keyword evidence="1" id="KW-0677">Repeat</keyword>
<accession>A0A382QC23</accession>
<evidence type="ECO:0000256" key="1">
    <source>
        <dbReference type="ARBA" id="ARBA00022737"/>
    </source>
</evidence>
<reference evidence="3" key="1">
    <citation type="submission" date="2018-05" db="EMBL/GenBank/DDBJ databases">
        <authorList>
            <person name="Lanie J.A."/>
            <person name="Ng W.-L."/>
            <person name="Kazmierczak K.M."/>
            <person name="Andrzejewski T.M."/>
            <person name="Davidsen T.M."/>
            <person name="Wayne K.J."/>
            <person name="Tettelin H."/>
            <person name="Glass J.I."/>
            <person name="Rusch D."/>
            <person name="Podicherti R."/>
            <person name="Tsui H.-C.T."/>
            <person name="Winkler M.E."/>
        </authorList>
    </citation>
    <scope>NUCLEOTIDE SEQUENCE</scope>
</reference>